<keyword evidence="1" id="KW-0245">EGF-like domain</keyword>
<dbReference type="Gene3D" id="2.170.300.10">
    <property type="entry name" value="Tie2 ligand-binding domain superfamily"/>
    <property type="match status" value="1"/>
</dbReference>
<dbReference type="InterPro" id="IPR000742">
    <property type="entry name" value="EGF"/>
</dbReference>
<dbReference type="OrthoDB" id="10252017at2759"/>
<feature type="disulfide bond" evidence="1">
    <location>
        <begin position="364"/>
        <end position="373"/>
    </location>
</feature>
<dbReference type="CDD" id="cd00054">
    <property type="entry name" value="EGF_CA"/>
    <property type="match status" value="1"/>
</dbReference>
<feature type="domain" description="Fibronectin type-III" evidence="4">
    <location>
        <begin position="1010"/>
        <end position="1115"/>
    </location>
</feature>
<dbReference type="Pfam" id="PF00041">
    <property type="entry name" value="fn3"/>
    <property type="match status" value="1"/>
</dbReference>
<dbReference type="PANTHER" id="PTHR24035:SF109">
    <property type="entry name" value="PROTEIN DRAPER"/>
    <property type="match status" value="1"/>
</dbReference>
<dbReference type="PROSITE" id="PS50026">
    <property type="entry name" value="EGF_3"/>
    <property type="match status" value="1"/>
</dbReference>
<dbReference type="Proteomes" id="UP000325440">
    <property type="component" value="Unassembled WGS sequence"/>
</dbReference>
<evidence type="ECO:0000313" key="6">
    <source>
        <dbReference type="Proteomes" id="UP000325440"/>
    </source>
</evidence>
<evidence type="ECO:0000259" key="4">
    <source>
        <dbReference type="PROSITE" id="PS50853"/>
    </source>
</evidence>
<organism evidence="5 6">
    <name type="scientific">Cinara cedri</name>
    <dbReference type="NCBI Taxonomy" id="506608"/>
    <lineage>
        <taxon>Eukaryota</taxon>
        <taxon>Metazoa</taxon>
        <taxon>Ecdysozoa</taxon>
        <taxon>Arthropoda</taxon>
        <taxon>Hexapoda</taxon>
        <taxon>Insecta</taxon>
        <taxon>Pterygota</taxon>
        <taxon>Neoptera</taxon>
        <taxon>Paraneoptera</taxon>
        <taxon>Hemiptera</taxon>
        <taxon>Sternorrhyncha</taxon>
        <taxon>Aphidomorpha</taxon>
        <taxon>Aphidoidea</taxon>
        <taxon>Aphididae</taxon>
        <taxon>Lachninae</taxon>
        <taxon>Cinara</taxon>
    </lineage>
</organism>
<accession>A0A5E4MAH9</accession>
<dbReference type="SMART" id="SM00060">
    <property type="entry name" value="FN3"/>
    <property type="match status" value="6"/>
</dbReference>
<dbReference type="PROSITE" id="PS00022">
    <property type="entry name" value="EGF_1"/>
    <property type="match status" value="1"/>
</dbReference>
<proteinExistence type="predicted"/>
<dbReference type="InterPro" id="IPR003961">
    <property type="entry name" value="FN3_dom"/>
</dbReference>
<dbReference type="InterPro" id="IPR036116">
    <property type="entry name" value="FN3_sf"/>
</dbReference>
<protein>
    <submittedName>
        <fullName evidence="5">Fibronectin type III,EGF-like, conserved site,Immunoglobulin-like fold,EGF-like domain</fullName>
    </submittedName>
</protein>
<reference evidence="5 6" key="1">
    <citation type="submission" date="2019-08" db="EMBL/GenBank/DDBJ databases">
        <authorList>
            <person name="Alioto T."/>
            <person name="Alioto T."/>
            <person name="Gomez Garrido J."/>
        </authorList>
    </citation>
    <scope>NUCLEOTIDE SEQUENCE [LARGE SCALE GENOMIC DNA]</scope>
</reference>
<dbReference type="Gene3D" id="2.60.40.10">
    <property type="entry name" value="Immunoglobulins"/>
    <property type="match status" value="3"/>
</dbReference>
<keyword evidence="1" id="KW-1015">Disulfide bond</keyword>
<dbReference type="EMBL" id="CABPRJ010000480">
    <property type="protein sequence ID" value="VVC28414.1"/>
    <property type="molecule type" value="Genomic_DNA"/>
</dbReference>
<evidence type="ECO:0000256" key="1">
    <source>
        <dbReference type="PROSITE-ProRule" id="PRU00076"/>
    </source>
</evidence>
<keyword evidence="6" id="KW-1185">Reference proteome</keyword>
<dbReference type="CDD" id="cd00063">
    <property type="entry name" value="FN3"/>
    <property type="match status" value="1"/>
</dbReference>
<feature type="signal peptide" evidence="2">
    <location>
        <begin position="1"/>
        <end position="29"/>
    </location>
</feature>
<dbReference type="InterPro" id="IPR013783">
    <property type="entry name" value="Ig-like_fold"/>
</dbReference>
<dbReference type="SUPFAM" id="SSF49265">
    <property type="entry name" value="Fibronectin type III"/>
    <property type="match status" value="3"/>
</dbReference>
<feature type="domain" description="Fibronectin type-III" evidence="4">
    <location>
        <begin position="582"/>
        <end position="685"/>
    </location>
</feature>
<evidence type="ECO:0000313" key="5">
    <source>
        <dbReference type="EMBL" id="VVC28414.1"/>
    </source>
</evidence>
<evidence type="ECO:0000259" key="3">
    <source>
        <dbReference type="PROSITE" id="PS50026"/>
    </source>
</evidence>
<comment type="caution">
    <text evidence="1">Lacks conserved residue(s) required for the propagation of feature annotation.</text>
</comment>
<name>A0A5E4MAH9_9HEMI</name>
<gene>
    <name evidence="5" type="ORF">CINCED_3A016464</name>
</gene>
<feature type="chain" id="PRO_5023022686" evidence="2">
    <location>
        <begin position="30"/>
        <end position="1116"/>
    </location>
</feature>
<dbReference type="InterPro" id="IPR052108">
    <property type="entry name" value="MEGF/SIB"/>
</dbReference>
<sequence>MMHVIMNRRYGIDKLLLLIFIVLDFHVLASVADDDRIQNVTVSLYSHNKTDIFDITTIYRITSMDVYNDSNVGFADVDFLTRHDGRYQIEIHSRTNAIAMPINLRSNKDYLANNILKINIPELYDDRFMPDNNCVNVTFEEPGSWKKIKIESTGKTCDTDEYYSPSTKGPKFDIENINTACYDALDYIYGNQLYYNGNQTFFTVHWVPKKKQTCVAITYLHRLKSDMEIIISILFNVNNTLITSHKLEKEDVIKTLIISNMTLVQDQTYEITLKRTFGSMRNYYGLNSYYGNWFGLLHINECTENIDEEIKTVSLKENGKRPKAFGVLRNEAAWFETVNSTQVNSTICLNGGYELFNETPICVCPPGFTGKFCEKGCGANLYGADCKGICSMHPSKMCRGIFMCTQYYGCTCPAGLTGPLCNKDCESGTYGANCANNCSSNCRNNVCDRYTGMCSQGCSSGYVLPYCLEKYPYLVKPPTLLSSKYEELEISINFQSDNVKGGDGITKLKYYQIVYTTGDLSRVMTFRSNFKLITDNNNETSEVLSDLKADTEYTVGVLLITADGNFNAQDMVYGKYKTSCIQPQNTNYHIKLITEQKSVKILWNQITTKRLECNIVKYVLTLTLNKSQNEVPGTKEIISSSKSFHRIDDLYPGYPYNIKMNPETSMGSLQPSPTYSFTLPITDDDIKINNIFTTTEGGNIKVSWQLENSYQHESIYEPVTYVVRYKINRILSCCLKPIKQNWTSVTVFNRTEFEITNAIPNSQYSIQVGVAVKKDINSVKYEKMVFTLTPESYPLIEPVIDPFNPPRVTNSSVFVKWRINHSDFNSSDNCIKLNGFISNFYVELLDTKDNLLQIRETKENHILFDDLNLNSSYELKVFIQTNVGYNPEHFLFIKVNSYLDLTPIKNLMVYKKSQKYRMVGLRWSYLNKNSSFDGFLTELNGNDSENTDSVSIIPPEKCSAWPEYYCYTLYNLDPSIQYKYAIKPMYSGISEGSDASSISFNCIDNNVPGAPTNLRSVDIGKTYVTLQWDIPWVFNGILAMFAIDGKEIPAEHMDTINPQIIDVIKVPFKNEVPSYNYNLTGLKPGSTYSIGVFSVITSEIRLSSAAKVIITTNSVL</sequence>
<dbReference type="AlphaFoldDB" id="A0A5E4MAH9"/>
<keyword evidence="2" id="KW-0732">Signal</keyword>
<dbReference type="PANTHER" id="PTHR24035">
    <property type="entry name" value="MULTIPLE EPIDERMAL GROWTH FACTOR-LIKE DOMAINS PROTEIN"/>
    <property type="match status" value="1"/>
</dbReference>
<feature type="domain" description="EGF-like" evidence="3">
    <location>
        <begin position="339"/>
        <end position="374"/>
    </location>
</feature>
<dbReference type="PROSITE" id="PS50853">
    <property type="entry name" value="FN3"/>
    <property type="match status" value="2"/>
</dbReference>
<evidence type="ECO:0000256" key="2">
    <source>
        <dbReference type="SAM" id="SignalP"/>
    </source>
</evidence>